<comment type="similarity">
    <text evidence="4">Belongs to the HSF family.</text>
</comment>
<evidence type="ECO:0000256" key="3">
    <source>
        <dbReference type="ARBA" id="ARBA00023242"/>
    </source>
</evidence>
<dbReference type="PANTHER" id="PTHR10015:SF206">
    <property type="entry name" value="HSF-TYPE DNA-BINDING DOMAIN-CONTAINING PROTEIN"/>
    <property type="match status" value="1"/>
</dbReference>
<feature type="compositionally biased region" description="Acidic residues" evidence="5">
    <location>
        <begin position="392"/>
        <end position="404"/>
    </location>
</feature>
<dbReference type="GO" id="GO:0043565">
    <property type="term" value="F:sequence-specific DNA binding"/>
    <property type="evidence" value="ECO:0007669"/>
    <property type="project" value="InterPro"/>
</dbReference>
<keyword evidence="2" id="KW-0238">DNA-binding</keyword>
<accession>A0A418ATY8</accession>
<keyword evidence="3" id="KW-0539">Nucleus</keyword>
<sequence length="404" mass="44691">MCFSPCVSTPFRNSTTFIMASSIATGFVRKLYRMLEEEDASIIGWEASGTHFTIRDEDRLNSHVLLKYYRGKLTAFRQQLLNHGFERDPTASDQETYNHAYFVRGNPAALSQITCVEKPKIKGPPRKTSNKINKVARQEPYPTRKPTHIPIVPGSDEDTVWRFLVGVCYSDDKLTFNPSMLTTNPGFTPSIVQLAIDDPAPPSFEGPNPLFAKTSPPNPLFGAKPSLTPHMAPPLQVLNPVPSSSSNTNPLFDKSATPTGFGALPAPSSSGLPASTPLFQRHNSLGGDQWLHLVSSSVDRFMKFSDTFDTPEDAFKFVLEERQKLEKEKTKLDDAALPDVSTSLFNGLANQGPDALISFLMTSSIDQLQKGIETIECIQQQHDQHADTSDHGEEDEWDDGDAEM</sequence>
<dbReference type="InterPro" id="IPR036390">
    <property type="entry name" value="WH_DNA-bd_sf"/>
</dbReference>
<feature type="domain" description="HSF-type DNA-binding" evidence="6">
    <location>
        <begin position="23"/>
        <end position="116"/>
    </location>
</feature>
<feature type="compositionally biased region" description="Basic and acidic residues" evidence="5">
    <location>
        <begin position="382"/>
        <end position="391"/>
    </location>
</feature>
<evidence type="ECO:0000256" key="1">
    <source>
        <dbReference type="ARBA" id="ARBA00004123"/>
    </source>
</evidence>
<comment type="subcellular location">
    <subcellularLocation>
        <location evidence="1">Nucleus</location>
    </subcellularLocation>
</comment>
<dbReference type="Pfam" id="PF00447">
    <property type="entry name" value="HSF_DNA-bind"/>
    <property type="match status" value="1"/>
</dbReference>
<evidence type="ECO:0000256" key="5">
    <source>
        <dbReference type="SAM" id="MobiDB-lite"/>
    </source>
</evidence>
<evidence type="ECO:0000256" key="2">
    <source>
        <dbReference type="ARBA" id="ARBA00023125"/>
    </source>
</evidence>
<dbReference type="InterPro" id="IPR000232">
    <property type="entry name" value="HSF_DNA-bd"/>
</dbReference>
<keyword evidence="8" id="KW-1185">Reference proteome</keyword>
<evidence type="ECO:0000256" key="4">
    <source>
        <dbReference type="RuleBase" id="RU004020"/>
    </source>
</evidence>
<dbReference type="AlphaFoldDB" id="A0A418ATY8"/>
<evidence type="ECO:0000259" key="6">
    <source>
        <dbReference type="SMART" id="SM00415"/>
    </source>
</evidence>
<dbReference type="EMBL" id="QUSY01000514">
    <property type="protein sequence ID" value="RHY28853.1"/>
    <property type="molecule type" value="Genomic_DNA"/>
</dbReference>
<gene>
    <name evidence="7" type="ORF">DYB32_005653</name>
</gene>
<protein>
    <recommendedName>
        <fullName evidence="6">HSF-type DNA-binding domain-containing protein</fullName>
    </recommendedName>
</protein>
<dbReference type="PANTHER" id="PTHR10015">
    <property type="entry name" value="HEAT SHOCK TRANSCRIPTION FACTOR"/>
    <property type="match status" value="1"/>
</dbReference>
<evidence type="ECO:0000313" key="7">
    <source>
        <dbReference type="EMBL" id="RHY28853.1"/>
    </source>
</evidence>
<dbReference type="GO" id="GO:0005634">
    <property type="term" value="C:nucleus"/>
    <property type="evidence" value="ECO:0007669"/>
    <property type="project" value="UniProtKB-SubCell"/>
</dbReference>
<dbReference type="SUPFAM" id="SSF46785">
    <property type="entry name" value="Winged helix' DNA-binding domain"/>
    <property type="match status" value="1"/>
</dbReference>
<proteinExistence type="inferred from homology"/>
<dbReference type="SMART" id="SM00415">
    <property type="entry name" value="HSF"/>
    <property type="match status" value="1"/>
</dbReference>
<dbReference type="GO" id="GO:0003700">
    <property type="term" value="F:DNA-binding transcription factor activity"/>
    <property type="evidence" value="ECO:0007669"/>
    <property type="project" value="InterPro"/>
</dbReference>
<organism evidence="7 8">
    <name type="scientific">Aphanomyces invadans</name>
    <dbReference type="NCBI Taxonomy" id="157072"/>
    <lineage>
        <taxon>Eukaryota</taxon>
        <taxon>Sar</taxon>
        <taxon>Stramenopiles</taxon>
        <taxon>Oomycota</taxon>
        <taxon>Saprolegniomycetes</taxon>
        <taxon>Saprolegniales</taxon>
        <taxon>Verrucalvaceae</taxon>
        <taxon>Aphanomyces</taxon>
    </lineage>
</organism>
<dbReference type="InterPro" id="IPR036388">
    <property type="entry name" value="WH-like_DNA-bd_sf"/>
</dbReference>
<dbReference type="Proteomes" id="UP000285060">
    <property type="component" value="Unassembled WGS sequence"/>
</dbReference>
<reference evidence="7 8" key="1">
    <citation type="submission" date="2018-08" db="EMBL/GenBank/DDBJ databases">
        <title>Aphanomyces genome sequencing and annotation.</title>
        <authorList>
            <person name="Minardi D."/>
            <person name="Oidtmann B."/>
            <person name="Van Der Giezen M."/>
            <person name="Studholme D.J."/>
        </authorList>
    </citation>
    <scope>NUCLEOTIDE SEQUENCE [LARGE SCALE GENOMIC DNA]</scope>
    <source>
        <strain evidence="7 8">NJM0002</strain>
    </source>
</reference>
<name>A0A418ATY8_9STRA</name>
<dbReference type="Gene3D" id="1.10.10.10">
    <property type="entry name" value="Winged helix-like DNA-binding domain superfamily/Winged helix DNA-binding domain"/>
    <property type="match status" value="1"/>
</dbReference>
<evidence type="ECO:0000313" key="8">
    <source>
        <dbReference type="Proteomes" id="UP000285060"/>
    </source>
</evidence>
<feature type="region of interest" description="Disordered" evidence="5">
    <location>
        <begin position="380"/>
        <end position="404"/>
    </location>
</feature>
<comment type="caution">
    <text evidence="7">The sequence shown here is derived from an EMBL/GenBank/DDBJ whole genome shotgun (WGS) entry which is preliminary data.</text>
</comment>